<gene>
    <name evidence="3" type="ORF">EV672_111105</name>
</gene>
<comment type="caution">
    <text evidence="3">The sequence shown here is derived from an EMBL/GenBank/DDBJ whole genome shotgun (WGS) entry which is preliminary data.</text>
</comment>
<name>A0A4V3CV17_9BURK</name>
<evidence type="ECO:0000256" key="1">
    <source>
        <dbReference type="SAM" id="MobiDB-lite"/>
    </source>
</evidence>
<feature type="transmembrane region" description="Helical" evidence="2">
    <location>
        <begin position="35"/>
        <end position="56"/>
    </location>
</feature>
<dbReference type="Proteomes" id="UP000294593">
    <property type="component" value="Unassembled WGS sequence"/>
</dbReference>
<keyword evidence="2" id="KW-1133">Transmembrane helix</keyword>
<feature type="region of interest" description="Disordered" evidence="1">
    <location>
        <begin position="1"/>
        <end position="29"/>
    </location>
</feature>
<reference evidence="3 4" key="1">
    <citation type="submission" date="2019-03" db="EMBL/GenBank/DDBJ databases">
        <title>Genomic Encyclopedia of Type Strains, Phase IV (KMG-IV): sequencing the most valuable type-strain genomes for metagenomic binning, comparative biology and taxonomic classification.</title>
        <authorList>
            <person name="Goeker M."/>
        </authorList>
    </citation>
    <scope>NUCLEOTIDE SEQUENCE [LARGE SCALE GENOMIC DNA]</scope>
    <source>
        <strain evidence="3 4">DSM 11901</strain>
    </source>
</reference>
<evidence type="ECO:0000313" key="3">
    <source>
        <dbReference type="EMBL" id="TDP80768.1"/>
    </source>
</evidence>
<dbReference type="EMBL" id="SNXW01000011">
    <property type="protein sequence ID" value="TDP80768.1"/>
    <property type="molecule type" value="Genomic_DNA"/>
</dbReference>
<keyword evidence="2" id="KW-0812">Transmembrane</keyword>
<dbReference type="OrthoDB" id="9823019at2"/>
<keyword evidence="4" id="KW-1185">Reference proteome</keyword>
<organism evidence="3 4">
    <name type="scientific">Aquabacterium commune</name>
    <dbReference type="NCBI Taxonomy" id="70586"/>
    <lineage>
        <taxon>Bacteria</taxon>
        <taxon>Pseudomonadati</taxon>
        <taxon>Pseudomonadota</taxon>
        <taxon>Betaproteobacteria</taxon>
        <taxon>Burkholderiales</taxon>
        <taxon>Aquabacterium</taxon>
    </lineage>
</organism>
<dbReference type="RefSeq" id="WP_058089423.1">
    <property type="nucleotide sequence ID" value="NZ_SNXW01000011.1"/>
</dbReference>
<evidence type="ECO:0000313" key="4">
    <source>
        <dbReference type="Proteomes" id="UP000294593"/>
    </source>
</evidence>
<proteinExistence type="predicted"/>
<sequence length="180" mass="18574">MSDTTTKSPQGGDAHSASVPDDSAMTSQDQPSTGIRIVLIAAMTSIVLTACALLVYDRFVRDPRTPRLGTVDIGQIFAANQAVAIKKLLSGSSNMPADALGAQAGQDMSKQLQDFSRRCGCLLIASPAVFGSTLAVPDYTVAIKAAYGLTVDPAEFRVPVPQQGLGAGQLAPQTSPGNAP</sequence>
<protein>
    <submittedName>
        <fullName evidence="3">Uncharacterized protein</fullName>
    </submittedName>
</protein>
<dbReference type="AlphaFoldDB" id="A0A4V3CV17"/>
<keyword evidence="2" id="KW-0472">Membrane</keyword>
<accession>A0A4V3CV17</accession>
<evidence type="ECO:0000256" key="2">
    <source>
        <dbReference type="SAM" id="Phobius"/>
    </source>
</evidence>